<evidence type="ECO:0000256" key="2">
    <source>
        <dbReference type="ARBA" id="ARBA00022801"/>
    </source>
</evidence>
<dbReference type="InterPro" id="IPR000073">
    <property type="entry name" value="AB_hydrolase_1"/>
</dbReference>
<dbReference type="PIRSF" id="PIRSF005539">
    <property type="entry name" value="Pept_S33_TRI_F1"/>
    <property type="match status" value="1"/>
</dbReference>
<dbReference type="InterPro" id="IPR029058">
    <property type="entry name" value="AB_hydrolase_fold"/>
</dbReference>
<dbReference type="Gene3D" id="3.40.50.1820">
    <property type="entry name" value="alpha/beta hydrolase"/>
    <property type="match status" value="1"/>
</dbReference>
<evidence type="ECO:0000313" key="4">
    <source>
        <dbReference type="EMBL" id="KAE9402386.1"/>
    </source>
</evidence>
<feature type="domain" description="AB hydrolase-1" evidence="3">
    <location>
        <begin position="44"/>
        <end position="294"/>
    </location>
</feature>
<protein>
    <submittedName>
        <fullName evidence="4">Proline-specific peptidase</fullName>
    </submittedName>
</protein>
<accession>A0A6A4HVZ6</accession>
<comment type="similarity">
    <text evidence="1">Belongs to the peptidase S33 family.</text>
</comment>
<dbReference type="NCBIfam" id="TIGR01250">
    <property type="entry name" value="pro_imino_pep_2"/>
    <property type="match status" value="1"/>
</dbReference>
<dbReference type="GO" id="GO:0008233">
    <property type="term" value="F:peptidase activity"/>
    <property type="evidence" value="ECO:0007669"/>
    <property type="project" value="InterPro"/>
</dbReference>
<dbReference type="InterPro" id="IPR005945">
    <property type="entry name" value="Pro_imino_pep"/>
</dbReference>
<dbReference type="InterPro" id="IPR050228">
    <property type="entry name" value="Carboxylesterase_BioH"/>
</dbReference>
<evidence type="ECO:0000313" key="5">
    <source>
        <dbReference type="Proteomes" id="UP000799118"/>
    </source>
</evidence>
<dbReference type="InterPro" id="IPR002410">
    <property type="entry name" value="Peptidase_S33"/>
</dbReference>
<keyword evidence="5" id="KW-1185">Reference proteome</keyword>
<evidence type="ECO:0000259" key="3">
    <source>
        <dbReference type="Pfam" id="PF00561"/>
    </source>
</evidence>
<dbReference type="PRINTS" id="PR00793">
    <property type="entry name" value="PROAMNOPTASE"/>
</dbReference>
<dbReference type="AlphaFoldDB" id="A0A6A4HVZ6"/>
<dbReference type="OrthoDB" id="190201at2759"/>
<gene>
    <name evidence="4" type="ORF">BT96DRAFT_974303</name>
</gene>
<proteinExistence type="inferred from homology"/>
<dbReference type="PANTHER" id="PTHR43194">
    <property type="entry name" value="HYDROLASE ALPHA/BETA FOLD FAMILY"/>
    <property type="match status" value="1"/>
</dbReference>
<organism evidence="4 5">
    <name type="scientific">Gymnopus androsaceus JB14</name>
    <dbReference type="NCBI Taxonomy" id="1447944"/>
    <lineage>
        <taxon>Eukaryota</taxon>
        <taxon>Fungi</taxon>
        <taxon>Dikarya</taxon>
        <taxon>Basidiomycota</taxon>
        <taxon>Agaricomycotina</taxon>
        <taxon>Agaricomycetes</taxon>
        <taxon>Agaricomycetidae</taxon>
        <taxon>Agaricales</taxon>
        <taxon>Marasmiineae</taxon>
        <taxon>Omphalotaceae</taxon>
        <taxon>Gymnopus</taxon>
    </lineage>
</organism>
<reference evidence="4" key="1">
    <citation type="journal article" date="2019" name="Environ. Microbiol.">
        <title>Fungal ecological strategies reflected in gene transcription - a case study of two litter decomposers.</title>
        <authorList>
            <person name="Barbi F."/>
            <person name="Kohler A."/>
            <person name="Barry K."/>
            <person name="Baskaran P."/>
            <person name="Daum C."/>
            <person name="Fauchery L."/>
            <person name="Ihrmark K."/>
            <person name="Kuo A."/>
            <person name="LaButti K."/>
            <person name="Lipzen A."/>
            <person name="Morin E."/>
            <person name="Grigoriev I.V."/>
            <person name="Henrissat B."/>
            <person name="Lindahl B."/>
            <person name="Martin F."/>
        </authorList>
    </citation>
    <scope>NUCLEOTIDE SEQUENCE</scope>
    <source>
        <strain evidence="4">JB14</strain>
    </source>
</reference>
<sequence length="308" mass="34698">MASSLASGIISGDGFITFNVPSLPEKPCQTYYKIIGTLTSGVIPLIVLHGGPGVNHEYLLPFADIGVPLVLYDQIGAGKSTHYPEKMGDTSFWTEQLFLDDLNNVIHNLGLQGGYNLAGHSWGGMLAARHAVLQPKGLKRLIIMSSPADMKLWMEAQDRLKKQLPQETQDIIDKHEKNGTTESEEYQGAMGVFYERFLCRLKPMPELVTQALAQIASDPTVYLTMNGPSEFHVTGLLANWTIIEDAHKINVPTLITNGQYDEAQDEVIAPFFKEIPRVKWIRFEKSSHMPHFEERERYMKEMKAFLRY</sequence>
<name>A0A6A4HVZ6_9AGAR</name>
<keyword evidence="2" id="KW-0378">Hydrolase</keyword>
<dbReference type="GO" id="GO:0006508">
    <property type="term" value="P:proteolysis"/>
    <property type="evidence" value="ECO:0007669"/>
    <property type="project" value="InterPro"/>
</dbReference>
<dbReference type="SUPFAM" id="SSF53474">
    <property type="entry name" value="alpha/beta-Hydrolases"/>
    <property type="match status" value="1"/>
</dbReference>
<dbReference type="PANTHER" id="PTHR43194:SF2">
    <property type="entry name" value="PEROXISOMAL MEMBRANE PROTEIN LPX1"/>
    <property type="match status" value="1"/>
</dbReference>
<dbReference type="Proteomes" id="UP000799118">
    <property type="component" value="Unassembled WGS sequence"/>
</dbReference>
<dbReference type="EMBL" id="ML769435">
    <property type="protein sequence ID" value="KAE9402386.1"/>
    <property type="molecule type" value="Genomic_DNA"/>
</dbReference>
<dbReference type="Pfam" id="PF00561">
    <property type="entry name" value="Abhydrolase_1"/>
    <property type="match status" value="1"/>
</dbReference>
<evidence type="ECO:0000256" key="1">
    <source>
        <dbReference type="ARBA" id="ARBA00010088"/>
    </source>
</evidence>